<keyword evidence="2" id="KW-1185">Reference proteome</keyword>
<dbReference type="RefSeq" id="WP_176810090.1">
    <property type="nucleotide sequence ID" value="NZ_CP055306.1"/>
</dbReference>
<sequence>MTDTERLDFLEKQKIETRWSEIHEQWVLGTYEGNGGFFHWARNPDLRTAIDETAREMRGFGNDRN</sequence>
<evidence type="ECO:0000313" key="2">
    <source>
        <dbReference type="Proteomes" id="UP000509660"/>
    </source>
</evidence>
<dbReference type="AlphaFoldDB" id="A0A7D5DYV6"/>
<evidence type="ECO:0000313" key="1">
    <source>
        <dbReference type="EMBL" id="QLB40843.1"/>
    </source>
</evidence>
<organism evidence="1 2">
    <name type="scientific">Mannheimia pernigra</name>
    <dbReference type="NCBI Taxonomy" id="111844"/>
    <lineage>
        <taxon>Bacteria</taxon>
        <taxon>Pseudomonadati</taxon>
        <taxon>Pseudomonadota</taxon>
        <taxon>Gammaproteobacteria</taxon>
        <taxon>Pasteurellales</taxon>
        <taxon>Pasteurellaceae</taxon>
        <taxon>Mannheimia</taxon>
    </lineage>
</organism>
<protein>
    <submittedName>
        <fullName evidence="1">Uncharacterized protein</fullName>
    </submittedName>
</protein>
<reference evidence="1 2" key="1">
    <citation type="submission" date="2020-06" db="EMBL/GenBank/DDBJ databases">
        <title>Mannheimia pernigra sp. nov. isolated from bovine respiratory tract.</title>
        <authorList>
            <person name="Kuhnert P."/>
            <person name="Akarsu-Egger H."/>
        </authorList>
    </citation>
    <scope>NUCLEOTIDE SEQUENCE [LARGE SCALE GENOMIC DNA]</scope>
    <source>
        <strain evidence="1 2">BNO311</strain>
    </source>
</reference>
<dbReference type="Proteomes" id="UP000509660">
    <property type="component" value="Chromosome"/>
</dbReference>
<dbReference type="EMBL" id="CP055306">
    <property type="protein sequence ID" value="QLB40843.1"/>
    <property type="molecule type" value="Genomic_DNA"/>
</dbReference>
<proteinExistence type="predicted"/>
<gene>
    <name evidence="1" type="ORF">HV559_08160</name>
</gene>
<name>A0A7D5DYV6_9PAST</name>
<accession>A0A7D5DYV6</accession>